<keyword evidence="2" id="KW-1185">Reference proteome</keyword>
<evidence type="ECO:0008006" key="3">
    <source>
        <dbReference type="Google" id="ProtNLM"/>
    </source>
</evidence>
<reference evidence="1 2" key="1">
    <citation type="submission" date="2016-10" db="EMBL/GenBank/DDBJ databases">
        <authorList>
            <person name="de Groot N.N."/>
        </authorList>
    </citation>
    <scope>NUCLEOTIDE SEQUENCE [LARGE SCALE GENOMIC DNA]</scope>
    <source>
        <strain evidence="1 2">DSM 44468</strain>
    </source>
</reference>
<dbReference type="Gene3D" id="1.10.10.10">
    <property type="entry name" value="Winged helix-like DNA-binding domain superfamily/Winged helix DNA-binding domain"/>
    <property type="match status" value="1"/>
</dbReference>
<proteinExistence type="predicted"/>
<dbReference type="AlphaFoldDB" id="A0A1I3WCL3"/>
<sequence>MALREYSQEELAAQPIGAWTGEAYRRVVGALRAQLAVEDLTQPHWWTLNHVAGAPGRWTRATLVERLAKYEDLGIDFDDVFDDLVARGWLVETPEGMTLTEAGEAGRRRAEERNLRVHRQMHEGIDTADFVTTVNVLRRLVANLGGDGDLPG</sequence>
<dbReference type="STRING" id="115433.SAMN05421835_112205"/>
<dbReference type="EMBL" id="FORP01000012">
    <property type="protein sequence ID" value="SFK04517.1"/>
    <property type="molecule type" value="Genomic_DNA"/>
</dbReference>
<accession>A0A1I3WCL3</accession>
<dbReference type="InterPro" id="IPR036390">
    <property type="entry name" value="WH_DNA-bd_sf"/>
</dbReference>
<dbReference type="SUPFAM" id="SSF46785">
    <property type="entry name" value="Winged helix' DNA-binding domain"/>
    <property type="match status" value="1"/>
</dbReference>
<evidence type="ECO:0000313" key="2">
    <source>
        <dbReference type="Proteomes" id="UP000199025"/>
    </source>
</evidence>
<evidence type="ECO:0000313" key="1">
    <source>
        <dbReference type="EMBL" id="SFK04517.1"/>
    </source>
</evidence>
<dbReference type="RefSeq" id="WP_091510330.1">
    <property type="nucleotide sequence ID" value="NZ_CBDQZW010000026.1"/>
</dbReference>
<dbReference type="OrthoDB" id="4550567at2"/>
<dbReference type="Proteomes" id="UP000199025">
    <property type="component" value="Unassembled WGS sequence"/>
</dbReference>
<protein>
    <recommendedName>
        <fullName evidence="3">DNA-binding transcriptional regulator, MarR family</fullName>
    </recommendedName>
</protein>
<dbReference type="InterPro" id="IPR036388">
    <property type="entry name" value="WH-like_DNA-bd_sf"/>
</dbReference>
<name>A0A1I3WCL3_9PSEU</name>
<organism evidence="1 2">
    <name type="scientific">Amycolatopsis sacchari</name>
    <dbReference type="NCBI Taxonomy" id="115433"/>
    <lineage>
        <taxon>Bacteria</taxon>
        <taxon>Bacillati</taxon>
        <taxon>Actinomycetota</taxon>
        <taxon>Actinomycetes</taxon>
        <taxon>Pseudonocardiales</taxon>
        <taxon>Pseudonocardiaceae</taxon>
        <taxon>Amycolatopsis</taxon>
    </lineage>
</organism>
<gene>
    <name evidence="1" type="ORF">SAMN05421835_112205</name>
</gene>